<keyword evidence="3" id="KW-0413">Isomerase</keyword>
<dbReference type="PANTHER" id="PTHR30345:SF0">
    <property type="entry name" value="DNA DAMAGE-REPAIR_TOLERATION PROTEIN DRT102"/>
    <property type="match status" value="1"/>
</dbReference>
<feature type="binding site" evidence="2">
    <location>
        <begin position="8"/>
        <end position="9"/>
    </location>
    <ligand>
        <name>D-ribulose 5-phosphate</name>
        <dbReference type="ChEBI" id="CHEBI:58121"/>
    </ligand>
</feature>
<sequence>MKIYLATDHAGYDLKEKIKGWLSEWSYEFEDMGATELDEQDDYPDFVGPAAKAVALRQAQGDYDTRGIIIGGSGQGEAIVANRVAGIRAAVYYGGNMEIVKLSREHNNANVLSLGARFVTEDEAQKAIKLWLEAPFSGAERHKRRIAKIDS</sequence>
<feature type="binding site" evidence="2">
    <location>
        <begin position="72"/>
        <end position="76"/>
    </location>
    <ligand>
        <name>D-ribulose 5-phosphate</name>
        <dbReference type="ChEBI" id="CHEBI:58121"/>
    </ligand>
</feature>
<organism evidence="3 4">
    <name type="scientific">Candidatus Spechtbacteria bacterium RIFCSPLOWO2_01_FULL_46_10</name>
    <dbReference type="NCBI Taxonomy" id="1802163"/>
    <lineage>
        <taxon>Bacteria</taxon>
        <taxon>Candidatus Spechtiibacteriota</taxon>
    </lineage>
</organism>
<protein>
    <submittedName>
        <fullName evidence="3">Ribose-5-phosphate isomerase</fullName>
    </submittedName>
</protein>
<dbReference type="GO" id="GO:0004751">
    <property type="term" value="F:ribose-5-phosphate isomerase activity"/>
    <property type="evidence" value="ECO:0007669"/>
    <property type="project" value="TreeGrafter"/>
</dbReference>
<dbReference type="GO" id="GO:0019316">
    <property type="term" value="P:D-allose catabolic process"/>
    <property type="evidence" value="ECO:0007669"/>
    <property type="project" value="TreeGrafter"/>
</dbReference>
<comment type="caution">
    <text evidence="3">The sequence shown here is derived from an EMBL/GenBank/DDBJ whole genome shotgun (WGS) entry which is preliminary data.</text>
</comment>
<evidence type="ECO:0000256" key="1">
    <source>
        <dbReference type="ARBA" id="ARBA00008754"/>
    </source>
</evidence>
<feature type="binding site" evidence="2">
    <location>
        <position position="141"/>
    </location>
    <ligand>
        <name>D-ribulose 5-phosphate</name>
        <dbReference type="ChEBI" id="CHEBI:58121"/>
    </ligand>
</feature>
<accession>A0A1G2HHF3</accession>
<feature type="binding site" evidence="2">
    <location>
        <position position="117"/>
    </location>
    <ligand>
        <name>D-ribulose 5-phosphate</name>
        <dbReference type="ChEBI" id="CHEBI:58121"/>
    </ligand>
</feature>
<dbReference type="InterPro" id="IPR003500">
    <property type="entry name" value="RpiB_LacA_LacB"/>
</dbReference>
<evidence type="ECO:0000256" key="2">
    <source>
        <dbReference type="PIRSR" id="PIRSR005384-2"/>
    </source>
</evidence>
<feature type="binding site" evidence="2">
    <location>
        <position position="145"/>
    </location>
    <ligand>
        <name>D-ribulose 5-phosphate</name>
        <dbReference type="ChEBI" id="CHEBI:58121"/>
    </ligand>
</feature>
<dbReference type="Pfam" id="PF02502">
    <property type="entry name" value="LacAB_rpiB"/>
    <property type="match status" value="1"/>
</dbReference>
<dbReference type="SUPFAM" id="SSF89623">
    <property type="entry name" value="Ribose/Galactose isomerase RpiB/AlsB"/>
    <property type="match status" value="1"/>
</dbReference>
<evidence type="ECO:0000313" key="4">
    <source>
        <dbReference type="Proteomes" id="UP000179153"/>
    </source>
</evidence>
<dbReference type="Gene3D" id="3.40.1400.10">
    <property type="entry name" value="Sugar-phosphate isomerase, RpiB/LacA/LacB"/>
    <property type="match status" value="1"/>
</dbReference>
<dbReference type="EMBL" id="MHOI01000006">
    <property type="protein sequence ID" value="OGZ61934.1"/>
    <property type="molecule type" value="Genomic_DNA"/>
</dbReference>
<dbReference type="Proteomes" id="UP000179153">
    <property type="component" value="Unassembled WGS sequence"/>
</dbReference>
<evidence type="ECO:0000313" key="3">
    <source>
        <dbReference type="EMBL" id="OGZ61934.1"/>
    </source>
</evidence>
<dbReference type="GO" id="GO:0009052">
    <property type="term" value="P:pentose-phosphate shunt, non-oxidative branch"/>
    <property type="evidence" value="ECO:0007669"/>
    <property type="project" value="TreeGrafter"/>
</dbReference>
<gene>
    <name evidence="3" type="ORF">A2932_01825</name>
</gene>
<dbReference type="STRING" id="1802163.A2932_01825"/>
<name>A0A1G2HHF3_9BACT</name>
<feature type="binding site" evidence="2">
    <location>
        <position position="107"/>
    </location>
    <ligand>
        <name>D-ribulose 5-phosphate</name>
        <dbReference type="ChEBI" id="CHEBI:58121"/>
    </ligand>
</feature>
<dbReference type="PANTHER" id="PTHR30345">
    <property type="entry name" value="RIBOSE-5-PHOSPHATE ISOMERASE B"/>
    <property type="match status" value="1"/>
</dbReference>
<dbReference type="NCBIfam" id="TIGR00689">
    <property type="entry name" value="rpiB_lacA_lacB"/>
    <property type="match status" value="1"/>
</dbReference>
<dbReference type="PIRSF" id="PIRSF005384">
    <property type="entry name" value="RpiB_LacA_B"/>
    <property type="match status" value="1"/>
</dbReference>
<dbReference type="InterPro" id="IPR036569">
    <property type="entry name" value="RpiB_LacA_LacB_sf"/>
</dbReference>
<dbReference type="NCBIfam" id="NF004051">
    <property type="entry name" value="PRK05571.1"/>
    <property type="match status" value="1"/>
</dbReference>
<dbReference type="AlphaFoldDB" id="A0A1G2HHF3"/>
<reference evidence="3 4" key="1">
    <citation type="journal article" date="2016" name="Nat. Commun.">
        <title>Thousands of microbial genomes shed light on interconnected biogeochemical processes in an aquifer system.</title>
        <authorList>
            <person name="Anantharaman K."/>
            <person name="Brown C.T."/>
            <person name="Hug L.A."/>
            <person name="Sharon I."/>
            <person name="Castelle C.J."/>
            <person name="Probst A.J."/>
            <person name="Thomas B.C."/>
            <person name="Singh A."/>
            <person name="Wilkins M.J."/>
            <person name="Karaoz U."/>
            <person name="Brodie E.L."/>
            <person name="Williams K.H."/>
            <person name="Hubbard S.S."/>
            <person name="Banfield J.F."/>
        </authorList>
    </citation>
    <scope>NUCLEOTIDE SEQUENCE [LARGE SCALE GENOMIC DNA]</scope>
</reference>
<comment type="similarity">
    <text evidence="1">Belongs to the LacAB/RpiB family.</text>
</comment>
<proteinExistence type="inferred from homology"/>